<dbReference type="GO" id="GO:0005524">
    <property type="term" value="F:ATP binding"/>
    <property type="evidence" value="ECO:0007669"/>
    <property type="project" value="UniProtKB-UniRule"/>
</dbReference>
<dbReference type="Pfam" id="PF00069">
    <property type="entry name" value="Pkinase"/>
    <property type="match status" value="1"/>
</dbReference>
<feature type="binding site" evidence="5">
    <location>
        <position position="81"/>
    </location>
    <ligand>
        <name>ATP</name>
        <dbReference type="ChEBI" id="CHEBI:30616"/>
    </ligand>
</feature>
<evidence type="ECO:0000259" key="8">
    <source>
        <dbReference type="PROSITE" id="PS50011"/>
    </source>
</evidence>
<dbReference type="InterPro" id="IPR008271">
    <property type="entry name" value="Ser/Thr_kinase_AS"/>
</dbReference>
<comment type="similarity">
    <text evidence="6">Belongs to the protein kinase superfamily.</text>
</comment>
<dbReference type="InterPro" id="IPR000719">
    <property type="entry name" value="Prot_kinase_dom"/>
</dbReference>
<dbReference type="CDD" id="cd06606">
    <property type="entry name" value="STKc_MAPKKK"/>
    <property type="match status" value="1"/>
</dbReference>
<dbReference type="AlphaFoldDB" id="A0A1D1ZBC0"/>
<feature type="domain" description="Protein kinase" evidence="8">
    <location>
        <begin position="52"/>
        <end position="326"/>
    </location>
</feature>
<dbReference type="PROSITE" id="PS00108">
    <property type="entry name" value="PROTEIN_KINASE_ST"/>
    <property type="match status" value="1"/>
</dbReference>
<proteinExistence type="inferred from homology"/>
<dbReference type="EMBL" id="GDJX01003782">
    <property type="protein sequence ID" value="JAT64154.1"/>
    <property type="molecule type" value="Transcribed_RNA"/>
</dbReference>
<gene>
    <name evidence="9" type="primary">ANP3_1</name>
    <name evidence="9" type="ORF">g.29686</name>
</gene>
<dbReference type="SUPFAM" id="SSF56112">
    <property type="entry name" value="Protein kinase-like (PK-like)"/>
    <property type="match status" value="1"/>
</dbReference>
<dbReference type="PROSITE" id="PS50011">
    <property type="entry name" value="PROTEIN_KINASE_DOM"/>
    <property type="match status" value="1"/>
</dbReference>
<evidence type="ECO:0000256" key="6">
    <source>
        <dbReference type="RuleBase" id="RU000304"/>
    </source>
</evidence>
<evidence type="ECO:0000313" key="9">
    <source>
        <dbReference type="EMBL" id="JAT64154.1"/>
    </source>
</evidence>
<keyword evidence="6" id="KW-0723">Serine/threonine-protein kinase</keyword>
<keyword evidence="3 9" id="KW-0418">Kinase</keyword>
<dbReference type="GO" id="GO:0004674">
    <property type="term" value="F:protein serine/threonine kinase activity"/>
    <property type="evidence" value="ECO:0007669"/>
    <property type="project" value="UniProtKB-KW"/>
</dbReference>
<dbReference type="Gene3D" id="1.10.510.10">
    <property type="entry name" value="Transferase(Phosphotransferase) domain 1"/>
    <property type="match status" value="1"/>
</dbReference>
<evidence type="ECO:0000256" key="2">
    <source>
        <dbReference type="ARBA" id="ARBA00022741"/>
    </source>
</evidence>
<dbReference type="InterPro" id="IPR017441">
    <property type="entry name" value="Protein_kinase_ATP_BS"/>
</dbReference>
<feature type="region of interest" description="Disordered" evidence="7">
    <location>
        <begin position="328"/>
        <end position="356"/>
    </location>
</feature>
<dbReference type="GO" id="GO:0007165">
    <property type="term" value="P:signal transduction"/>
    <property type="evidence" value="ECO:0007669"/>
    <property type="project" value="TreeGrafter"/>
</dbReference>
<protein>
    <submittedName>
        <fullName evidence="9">Mitogen-activated protein kinase kinase kinase 3</fullName>
    </submittedName>
</protein>
<feature type="non-terminal residue" evidence="9">
    <location>
        <position position="1"/>
    </location>
</feature>
<accession>A0A1D1ZBC0</accession>
<keyword evidence="4 5" id="KW-0067">ATP-binding</keyword>
<evidence type="ECO:0000256" key="1">
    <source>
        <dbReference type="ARBA" id="ARBA00022679"/>
    </source>
</evidence>
<dbReference type="InterPro" id="IPR052751">
    <property type="entry name" value="Plant_MAPKKK"/>
</dbReference>
<reference evidence="9" key="1">
    <citation type="submission" date="2015-07" db="EMBL/GenBank/DDBJ databases">
        <title>Transcriptome Assembly of Anthurium amnicola.</title>
        <authorList>
            <person name="Suzuki J."/>
        </authorList>
    </citation>
    <scope>NUCLEOTIDE SEQUENCE</scope>
</reference>
<dbReference type="PANTHER" id="PTHR48011">
    <property type="entry name" value="CCR4-NOT TRANSCRIPTIONAL COMPLEX SUBUNIT CAF120-RELATED"/>
    <property type="match status" value="1"/>
</dbReference>
<organism evidence="9">
    <name type="scientific">Anthurium amnicola</name>
    <dbReference type="NCBI Taxonomy" id="1678845"/>
    <lineage>
        <taxon>Eukaryota</taxon>
        <taxon>Viridiplantae</taxon>
        <taxon>Streptophyta</taxon>
        <taxon>Embryophyta</taxon>
        <taxon>Tracheophyta</taxon>
        <taxon>Spermatophyta</taxon>
        <taxon>Magnoliopsida</taxon>
        <taxon>Liliopsida</taxon>
        <taxon>Araceae</taxon>
        <taxon>Pothoideae</taxon>
        <taxon>Potheae</taxon>
        <taxon>Anthurium</taxon>
    </lineage>
</organism>
<dbReference type="SMART" id="SM00220">
    <property type="entry name" value="S_TKc"/>
    <property type="match status" value="1"/>
</dbReference>
<dbReference type="InterPro" id="IPR011009">
    <property type="entry name" value="Kinase-like_dom_sf"/>
</dbReference>
<keyword evidence="2 5" id="KW-0547">Nucleotide-binding</keyword>
<dbReference type="PANTHER" id="PTHR48011:SF7">
    <property type="entry name" value="F10K1.14 PROTEIN"/>
    <property type="match status" value="1"/>
</dbReference>
<evidence type="ECO:0000256" key="7">
    <source>
        <dbReference type="SAM" id="MobiDB-lite"/>
    </source>
</evidence>
<dbReference type="PROSITE" id="PS00107">
    <property type="entry name" value="PROTEIN_KINASE_ATP"/>
    <property type="match status" value="1"/>
</dbReference>
<evidence type="ECO:0000256" key="4">
    <source>
        <dbReference type="ARBA" id="ARBA00022840"/>
    </source>
</evidence>
<name>A0A1D1ZBC0_9ARAE</name>
<sequence length="485" mass="52238">GTPRSSSPLTRLSSRPTTLCFSRLPFSPRKMEGEGKMGLPPPPPSCSSATTWVRRGCIGRGSFGTVSLAVDKSSGRVFAVKSVRLGPSSASTSSPALSLENEIRILRSLGSPYIVSYLGEETTAESPTEVYRNLLMEYVPGGTVAGLAARCREWGGALDEPAVRSYTRCVGRALRYLHGAGVVHGDVKGRNVLVGPHSGDAKLADFGSARRISGGGGGAEEPAVEHLRGTPLWMSPEVVRGEGTSPASDVWSLGCTVVEMATGKAPWSESGHEDAGHLLLRIALGDGVPEFPAQLSKTGRDFLDKCLRRDPAERWSCEQLLRHPFLAETAGEAEQSPRSALEWANSGFDSSEEDEEERCFRTVAVGDPSDDSGRDPRERVRDLASNREVAWEDSEDWEVVRSSPQPLPPCAVHDPETEATAATAEGGREKTPVEYLDCGAPPHHCRRRRRCRVGSTLRRRDASGNGTNSLLVRHWGTGNGLFGWA</sequence>
<keyword evidence="1" id="KW-0808">Transferase</keyword>
<evidence type="ECO:0000256" key="3">
    <source>
        <dbReference type="ARBA" id="ARBA00022777"/>
    </source>
</evidence>
<evidence type="ECO:0000256" key="5">
    <source>
        <dbReference type="PROSITE-ProRule" id="PRU10141"/>
    </source>
</evidence>